<evidence type="ECO:0000313" key="1">
    <source>
        <dbReference type="EMBL" id="OJJ26352.1"/>
    </source>
</evidence>
<keyword evidence="2" id="KW-1185">Reference proteome</keyword>
<dbReference type="AlphaFoldDB" id="A0A1L9QUP8"/>
<sequence>MKISFDLDDTLICWQSHSRYEPNAVPRLLRLWFNEPLRFGTGNLIRQLKKERHEICIYTTSYRPLIYIRLFFCFYGIQIKEVINQKVHDRYFQKYKAYPYPSKHPKAFGIDLHIDDAEGVQLEAAQYDFNVVITSPLDNHWVQKVLNAVRNFKESETS</sequence>
<dbReference type="EMBL" id="MLAW01000008">
    <property type="protein sequence ID" value="OJJ26352.1"/>
    <property type="molecule type" value="Genomic_DNA"/>
</dbReference>
<reference evidence="1" key="1">
    <citation type="submission" date="2016-10" db="EMBL/GenBank/DDBJ databases">
        <title>CRISPR-Cas defence system in Roseofilum reptotaenium: evidence of a bacteriophage-cyanobacterium arms race in the coral black band disease.</title>
        <authorList>
            <person name="Buerger P."/>
            <person name="Wood-Charlson E.M."/>
            <person name="Weynberg K.D."/>
            <person name="Willis B."/>
            <person name="Van Oppen M.J."/>
        </authorList>
    </citation>
    <scope>NUCLEOTIDE SEQUENCE [LARGE SCALE GENOMIC DNA]</scope>
    <source>
        <strain evidence="1">AO1-A</strain>
    </source>
</reference>
<proteinExistence type="predicted"/>
<evidence type="ECO:0000313" key="2">
    <source>
        <dbReference type="Proteomes" id="UP000183940"/>
    </source>
</evidence>
<name>A0A1L9QUP8_9CYAN</name>
<dbReference type="Proteomes" id="UP000183940">
    <property type="component" value="Unassembled WGS sequence"/>
</dbReference>
<dbReference type="InterPro" id="IPR036412">
    <property type="entry name" value="HAD-like_sf"/>
</dbReference>
<comment type="caution">
    <text evidence="1">The sequence shown here is derived from an EMBL/GenBank/DDBJ whole genome shotgun (WGS) entry which is preliminary data.</text>
</comment>
<accession>A0A1L9QUP8</accession>
<dbReference type="STRING" id="1925591.BI308_07000"/>
<gene>
    <name evidence="1" type="ORF">BI308_07000</name>
</gene>
<protein>
    <recommendedName>
        <fullName evidence="3">HAD family hydrolase</fullName>
    </recommendedName>
</protein>
<dbReference type="SUPFAM" id="SSF56784">
    <property type="entry name" value="HAD-like"/>
    <property type="match status" value="1"/>
</dbReference>
<evidence type="ECO:0008006" key="3">
    <source>
        <dbReference type="Google" id="ProtNLM"/>
    </source>
</evidence>
<organism evidence="1 2">
    <name type="scientific">Roseofilum reptotaenium AO1-A</name>
    <dbReference type="NCBI Taxonomy" id="1925591"/>
    <lineage>
        <taxon>Bacteria</taxon>
        <taxon>Bacillati</taxon>
        <taxon>Cyanobacteriota</taxon>
        <taxon>Cyanophyceae</taxon>
        <taxon>Desertifilales</taxon>
        <taxon>Desertifilaceae</taxon>
        <taxon>Roseofilum</taxon>
    </lineage>
</organism>